<evidence type="ECO:0000313" key="3">
    <source>
        <dbReference type="Proteomes" id="UP000278962"/>
    </source>
</evidence>
<dbReference type="Proteomes" id="UP000278962">
    <property type="component" value="Unassembled WGS sequence"/>
</dbReference>
<gene>
    <name evidence="2" type="ORF">C8N24_0172</name>
</gene>
<evidence type="ECO:0000313" key="2">
    <source>
        <dbReference type="EMBL" id="RKQ90370.1"/>
    </source>
</evidence>
<keyword evidence="1" id="KW-0732">Signal</keyword>
<name>A0A660L8W4_9ACTN</name>
<feature type="signal peptide" evidence="1">
    <location>
        <begin position="1"/>
        <end position="27"/>
    </location>
</feature>
<feature type="chain" id="PRO_5024908754" description="Secreted protein" evidence="1">
    <location>
        <begin position="28"/>
        <end position="180"/>
    </location>
</feature>
<evidence type="ECO:0008006" key="4">
    <source>
        <dbReference type="Google" id="ProtNLM"/>
    </source>
</evidence>
<organism evidence="2 3">
    <name type="scientific">Solirubrobacter pauli</name>
    <dbReference type="NCBI Taxonomy" id="166793"/>
    <lineage>
        <taxon>Bacteria</taxon>
        <taxon>Bacillati</taxon>
        <taxon>Actinomycetota</taxon>
        <taxon>Thermoleophilia</taxon>
        <taxon>Solirubrobacterales</taxon>
        <taxon>Solirubrobacteraceae</taxon>
        <taxon>Solirubrobacter</taxon>
    </lineage>
</organism>
<dbReference type="AlphaFoldDB" id="A0A660L8W4"/>
<reference evidence="2 3" key="1">
    <citation type="submission" date="2018-10" db="EMBL/GenBank/DDBJ databases">
        <title>Genomic Encyclopedia of Archaeal and Bacterial Type Strains, Phase II (KMG-II): from individual species to whole genera.</title>
        <authorList>
            <person name="Goeker M."/>
        </authorList>
    </citation>
    <scope>NUCLEOTIDE SEQUENCE [LARGE SCALE GENOMIC DNA]</scope>
    <source>
        <strain evidence="2 3">DSM 14954</strain>
    </source>
</reference>
<dbReference type="RefSeq" id="WP_121246863.1">
    <property type="nucleotide sequence ID" value="NZ_RBIL01000001.1"/>
</dbReference>
<dbReference type="EMBL" id="RBIL01000001">
    <property type="protein sequence ID" value="RKQ90370.1"/>
    <property type="molecule type" value="Genomic_DNA"/>
</dbReference>
<evidence type="ECO:0000256" key="1">
    <source>
        <dbReference type="SAM" id="SignalP"/>
    </source>
</evidence>
<protein>
    <recommendedName>
        <fullName evidence="4">Secreted protein</fullName>
    </recommendedName>
</protein>
<keyword evidence="3" id="KW-1185">Reference proteome</keyword>
<sequence length="180" mass="19078">MRKPRLSPSTLIATVALIAATGGTAVAAGDEIITSPDQIKNLVITEPKLADASVDQRAIQDRGVSQRDEANPTLRYSVNANGSLNTGDMGGQPGHVPGSNRYDLFFSSSDLGPNGLDTCGFTVTPRLRFTTSPGHNSHLNMRAYVNYARGANGFQVFTYEQRADGSEVPSEAAFDAVVSC</sequence>
<accession>A0A660L8W4</accession>
<comment type="caution">
    <text evidence="2">The sequence shown here is derived from an EMBL/GenBank/DDBJ whole genome shotgun (WGS) entry which is preliminary data.</text>
</comment>
<proteinExistence type="predicted"/>